<protein>
    <submittedName>
        <fullName evidence="1">Uncharacterized protein</fullName>
    </submittedName>
</protein>
<keyword evidence="2" id="KW-1185">Reference proteome</keyword>
<evidence type="ECO:0000313" key="2">
    <source>
        <dbReference type="Proteomes" id="UP000220251"/>
    </source>
</evidence>
<gene>
    <name evidence="1" type="ORF">ELAC_0753</name>
</gene>
<accession>A0A0H5E4H1</accession>
<dbReference type="RefSeq" id="WP_158227800.1">
    <property type="nucleotide sequence ID" value="NZ_CWGJ01000011.1"/>
</dbReference>
<dbReference type="Proteomes" id="UP000220251">
    <property type="component" value="Unassembled WGS sequence"/>
</dbReference>
<name>A0A0H5E4H1_9BACT</name>
<dbReference type="AlphaFoldDB" id="A0A0H5E4H1"/>
<organism evidence="1 2">
    <name type="scientific">Estrella lausannensis</name>
    <dbReference type="NCBI Taxonomy" id="483423"/>
    <lineage>
        <taxon>Bacteria</taxon>
        <taxon>Pseudomonadati</taxon>
        <taxon>Chlamydiota</taxon>
        <taxon>Chlamydiia</taxon>
        <taxon>Parachlamydiales</taxon>
        <taxon>Candidatus Criblamydiaceae</taxon>
        <taxon>Estrella</taxon>
    </lineage>
</organism>
<proteinExistence type="predicted"/>
<reference evidence="2" key="1">
    <citation type="submission" date="2015-06" db="EMBL/GenBank/DDBJ databases">
        <authorList>
            <person name="Bertelli C."/>
        </authorList>
    </citation>
    <scope>NUCLEOTIDE SEQUENCE [LARGE SCALE GENOMIC DNA]</scope>
    <source>
        <strain evidence="2">CRIB-30</strain>
    </source>
</reference>
<sequence>MFPNRKKPNKITYIFNIMSYTQAISYQTNTHSSYKSDSFSSQTIQFVETAAEEDAAPSVTESHSQVYTSYQSRLSPDSYAEYLRFALMEQTAKREKEWAKLPITFESLRLWDLFIQTLPLSLDCQLSLMTLIKELKQDCEEHRTCWSKKRDVELRAQDCFKEKLLSAGMKASPLRKLLREVHVTCMILLLDKNEMKTLSETHDLLFLRTGVEELLLSLNSETSKEALKKIQQTRHYDGKVIANNLWVAKKILMQEGYNLPESVRKLLLAISTEQSESFEVVIHQLEKWGSILYDVYYRERFNEHLNTSFFSEDEGILKATWNR</sequence>
<evidence type="ECO:0000313" key="1">
    <source>
        <dbReference type="EMBL" id="CRX38105.1"/>
    </source>
</evidence>
<dbReference type="EMBL" id="CWGJ01000011">
    <property type="protein sequence ID" value="CRX38105.1"/>
    <property type="molecule type" value="Genomic_DNA"/>
</dbReference>